<dbReference type="SUPFAM" id="SSF55729">
    <property type="entry name" value="Acyl-CoA N-acyltransferases (Nat)"/>
    <property type="match status" value="1"/>
</dbReference>
<dbReference type="PROSITE" id="PS51186">
    <property type="entry name" value="GNAT"/>
    <property type="match status" value="1"/>
</dbReference>
<comment type="caution">
    <text evidence="2">The sequence shown here is derived from an EMBL/GenBank/DDBJ whole genome shotgun (WGS) entry which is preliminary data.</text>
</comment>
<proteinExistence type="predicted"/>
<dbReference type="RefSeq" id="WP_111528017.1">
    <property type="nucleotide sequence ID" value="NZ_JBHRSG010000002.1"/>
</dbReference>
<reference evidence="3" key="1">
    <citation type="submission" date="2018-05" db="EMBL/GenBank/DDBJ databases">
        <authorList>
            <person name="Li X."/>
        </authorList>
    </citation>
    <scope>NUCLEOTIDE SEQUENCE [LARGE SCALE GENOMIC DNA]</scope>
    <source>
        <strain evidence="3">LX32</strain>
    </source>
</reference>
<organism evidence="2 3">
    <name type="scientific">Phenylobacterium soli</name>
    <dbReference type="NCBI Taxonomy" id="2170551"/>
    <lineage>
        <taxon>Bacteria</taxon>
        <taxon>Pseudomonadati</taxon>
        <taxon>Pseudomonadota</taxon>
        <taxon>Alphaproteobacteria</taxon>
        <taxon>Caulobacterales</taxon>
        <taxon>Caulobacteraceae</taxon>
        <taxon>Phenylobacterium</taxon>
    </lineage>
</organism>
<keyword evidence="3" id="KW-1185">Reference proteome</keyword>
<dbReference type="PANTHER" id="PTHR43441:SF2">
    <property type="entry name" value="FAMILY ACETYLTRANSFERASE, PUTATIVE (AFU_ORTHOLOGUE AFUA_7G00850)-RELATED"/>
    <property type="match status" value="1"/>
</dbReference>
<protein>
    <recommendedName>
        <fullName evidence="1">N-acetyltransferase domain-containing protein</fullName>
    </recommendedName>
</protein>
<dbReference type="OrthoDB" id="7432124at2"/>
<evidence type="ECO:0000259" key="1">
    <source>
        <dbReference type="PROSITE" id="PS51186"/>
    </source>
</evidence>
<feature type="domain" description="N-acetyltransferase" evidence="1">
    <location>
        <begin position="32"/>
        <end position="196"/>
    </location>
</feature>
<dbReference type="AlphaFoldDB" id="A0A328AJM1"/>
<sequence>MSTPPKTVLHASQAEAEAIREAVRKADVSGLGPNRALAEMKHVPGLVELLSDERVSGPIYDLPRPITTESVTRWVAERQAEHLAGEGLLVLTLDEAGKVSGYSHIAVWPERSSAEIGGAIRADLQGRGQGGSGMRQSFAWIFETLGVRLMCLTAALDNVRSQKGIDAAGFRRMGEREVVRPDGTTRNSVYWELTREEWEKLHRL</sequence>
<dbReference type="InterPro" id="IPR051908">
    <property type="entry name" value="Ribosomal_N-acetyltransferase"/>
</dbReference>
<dbReference type="Pfam" id="PF13302">
    <property type="entry name" value="Acetyltransf_3"/>
    <property type="match status" value="1"/>
</dbReference>
<dbReference type="InterPro" id="IPR000182">
    <property type="entry name" value="GNAT_dom"/>
</dbReference>
<dbReference type="GO" id="GO:0008999">
    <property type="term" value="F:protein-N-terminal-alanine acetyltransferase activity"/>
    <property type="evidence" value="ECO:0007669"/>
    <property type="project" value="TreeGrafter"/>
</dbReference>
<gene>
    <name evidence="2" type="ORF">DJ017_06875</name>
</gene>
<dbReference type="Gene3D" id="3.40.630.30">
    <property type="match status" value="1"/>
</dbReference>
<dbReference type="InterPro" id="IPR016181">
    <property type="entry name" value="Acyl_CoA_acyltransferase"/>
</dbReference>
<evidence type="ECO:0000313" key="3">
    <source>
        <dbReference type="Proteomes" id="UP000249254"/>
    </source>
</evidence>
<dbReference type="PANTHER" id="PTHR43441">
    <property type="entry name" value="RIBOSOMAL-PROTEIN-SERINE ACETYLTRANSFERASE"/>
    <property type="match status" value="1"/>
</dbReference>
<name>A0A328AJM1_9CAUL</name>
<accession>A0A328AJM1</accession>
<evidence type="ECO:0000313" key="2">
    <source>
        <dbReference type="EMBL" id="RAK54266.1"/>
    </source>
</evidence>
<dbReference type="EMBL" id="QFYQ01000001">
    <property type="protein sequence ID" value="RAK54266.1"/>
    <property type="molecule type" value="Genomic_DNA"/>
</dbReference>
<dbReference type="Proteomes" id="UP000249254">
    <property type="component" value="Unassembled WGS sequence"/>
</dbReference>
<dbReference type="GO" id="GO:1990189">
    <property type="term" value="F:protein N-terminal-serine acetyltransferase activity"/>
    <property type="evidence" value="ECO:0007669"/>
    <property type="project" value="TreeGrafter"/>
</dbReference>